<evidence type="ECO:0000313" key="5">
    <source>
        <dbReference type="Proteomes" id="UP000579945"/>
    </source>
</evidence>
<dbReference type="EMBL" id="JACIBV010000001">
    <property type="protein sequence ID" value="MBB3726581.1"/>
    <property type="molecule type" value="Genomic_DNA"/>
</dbReference>
<dbReference type="InterPro" id="IPR041698">
    <property type="entry name" value="Methyltransf_25"/>
</dbReference>
<protein>
    <submittedName>
        <fullName evidence="4">SAM-dependent methyltransferase</fullName>
    </submittedName>
</protein>
<evidence type="ECO:0000313" key="4">
    <source>
        <dbReference type="EMBL" id="MBB3726581.1"/>
    </source>
</evidence>
<dbReference type="PANTHER" id="PTHR43861:SF1">
    <property type="entry name" value="TRANS-ACONITATE 2-METHYLTRANSFERASE"/>
    <property type="match status" value="1"/>
</dbReference>
<keyword evidence="1 4" id="KW-0489">Methyltransferase</keyword>
<dbReference type="PANTHER" id="PTHR43861">
    <property type="entry name" value="TRANS-ACONITATE 2-METHYLTRANSFERASE-RELATED"/>
    <property type="match status" value="1"/>
</dbReference>
<dbReference type="GeneID" id="95388935"/>
<reference evidence="4 5" key="1">
    <citation type="submission" date="2020-08" db="EMBL/GenBank/DDBJ databases">
        <title>Sequencing the genomes of 1000 actinobacteria strains.</title>
        <authorList>
            <person name="Klenk H.-P."/>
        </authorList>
    </citation>
    <scope>NUCLEOTIDE SEQUENCE [LARGE SCALE GENOMIC DNA]</scope>
    <source>
        <strain evidence="4 5">DSM 44320</strain>
    </source>
</reference>
<evidence type="ECO:0000256" key="1">
    <source>
        <dbReference type="ARBA" id="ARBA00022603"/>
    </source>
</evidence>
<dbReference type="AlphaFoldDB" id="A0A7W5V2J3"/>
<dbReference type="CDD" id="cd02440">
    <property type="entry name" value="AdoMet_MTases"/>
    <property type="match status" value="1"/>
</dbReference>
<accession>A0A7W5V2J3</accession>
<organism evidence="4 5">
    <name type="scientific">Nonomuraea dietziae</name>
    <dbReference type="NCBI Taxonomy" id="65515"/>
    <lineage>
        <taxon>Bacteria</taxon>
        <taxon>Bacillati</taxon>
        <taxon>Actinomycetota</taxon>
        <taxon>Actinomycetes</taxon>
        <taxon>Streptosporangiales</taxon>
        <taxon>Streptosporangiaceae</taxon>
        <taxon>Nonomuraea</taxon>
    </lineage>
</organism>
<evidence type="ECO:0000256" key="2">
    <source>
        <dbReference type="ARBA" id="ARBA00022679"/>
    </source>
</evidence>
<dbReference type="Proteomes" id="UP000579945">
    <property type="component" value="Unassembled WGS sequence"/>
</dbReference>
<dbReference type="GO" id="GO:0008168">
    <property type="term" value="F:methyltransferase activity"/>
    <property type="evidence" value="ECO:0007669"/>
    <property type="project" value="UniProtKB-KW"/>
</dbReference>
<keyword evidence="5" id="KW-1185">Reference proteome</keyword>
<proteinExistence type="predicted"/>
<evidence type="ECO:0000259" key="3">
    <source>
        <dbReference type="Pfam" id="PF13649"/>
    </source>
</evidence>
<comment type="caution">
    <text evidence="4">The sequence shown here is derived from an EMBL/GenBank/DDBJ whole genome shotgun (WGS) entry which is preliminary data.</text>
</comment>
<dbReference type="SUPFAM" id="SSF53335">
    <property type="entry name" value="S-adenosyl-L-methionine-dependent methyltransferases"/>
    <property type="match status" value="1"/>
</dbReference>
<keyword evidence="2 4" id="KW-0808">Transferase</keyword>
<name>A0A7W5V2J3_9ACTN</name>
<dbReference type="Gene3D" id="3.40.50.150">
    <property type="entry name" value="Vaccinia Virus protein VP39"/>
    <property type="match status" value="1"/>
</dbReference>
<gene>
    <name evidence="4" type="ORF">FHR33_002441</name>
</gene>
<dbReference type="RefSeq" id="WP_183646099.1">
    <property type="nucleotide sequence ID" value="NZ_BAAAXX010000040.1"/>
</dbReference>
<feature type="domain" description="Methyltransferase" evidence="3">
    <location>
        <begin position="50"/>
        <end position="148"/>
    </location>
</feature>
<dbReference type="Pfam" id="PF13649">
    <property type="entry name" value="Methyltransf_25"/>
    <property type="match status" value="1"/>
</dbReference>
<dbReference type="InterPro" id="IPR029063">
    <property type="entry name" value="SAM-dependent_MTases_sf"/>
</dbReference>
<dbReference type="GO" id="GO:0032259">
    <property type="term" value="P:methylation"/>
    <property type="evidence" value="ECO:0007669"/>
    <property type="project" value="UniProtKB-KW"/>
</dbReference>
<sequence length="260" mass="27333">MTEAADHYDRLLARHYTWMLGGDLAALAAEQADLLRSVGVVSTAAAATAVDLGCGPGNQSLALARLGFSTVLAVDTSKALLDELTATAGGDPAIRTVQADIRTVLPHIARPGTADVIVCMGDTLTHLPSKDDVTALLGDIADALVKGGQLVITYRDLTRPLAGADRFILVRGTADQLLTCFLEYGDDDTVLVHDVLCTRAGDTWSQQVSSYPKLRIGADWLAAQCAGAGLSVRRNEIGPRGMRLLTAVKAGAKSRRSPIS</sequence>